<sequence length="497" mass="55860">MTIGGNKAVSLRPNLNWTERGLFTATQAEAAETSNPQQGRFLTAEASRSSRALPSSLRITTWTLLQSPHPLVKWMDAYMKFVLDLLTNPRHSTWIVPGLLVAEVVLGALIIWKIPYTEIDWTTYMQQVRLFIAGERNYTLIKGDTGPLVYPAIHLYTYSALYYLTDNGTNIALAQGIFLVLYLVTLAFVLACYRKVNAPPWLLAPLVLSKRLHSIFLLRLFNDAWATLGLWVAIYSFQRRKWMFGAVAWCLGLGVKMTLLLAAPAVGAILLQGVGRKHGVLSGMLLPQLQLASAFPFLIEGRSREYLSRAFDFGRQFLFKWTVNWRFLGEDVFMSRNLSFALLGAHVGILLFFLQTRWVRPSSSGIIDFVGNYTRSRNVRVEKQVSESITCIFVMDAMLGSMAIGLLCARSLHYQFYAYIAWATPYLLWRSGLGPIWVFANWAMQETAWLTYPSTNLSSGVVVLQLFLATASLWWGSGKGDIPSSSEIEATPKEHVA</sequence>
<dbReference type="EMBL" id="JAACFV010000031">
    <property type="protein sequence ID" value="KAF7510318.1"/>
    <property type="molecule type" value="Genomic_DNA"/>
</dbReference>
<feature type="transmembrane region" description="Helical" evidence="14">
    <location>
        <begin position="94"/>
        <end position="114"/>
    </location>
</feature>
<feature type="transmembrane region" description="Helical" evidence="14">
    <location>
        <begin position="337"/>
        <end position="354"/>
    </location>
</feature>
<keyword evidence="10 14" id="KW-0472">Membrane</keyword>
<keyword evidence="6 14" id="KW-0808">Transferase</keyword>
<dbReference type="UniPathway" id="UPA00378"/>
<dbReference type="PANTHER" id="PTHR12646">
    <property type="entry name" value="NOT56 - RELATED"/>
    <property type="match status" value="1"/>
</dbReference>
<dbReference type="PANTHER" id="PTHR12646:SF0">
    <property type="entry name" value="DOL-P-MAN:MAN(5)GLCNAC(2)-PP-DOL ALPHA-1,3-MANNOSYLTRANSFERASE"/>
    <property type="match status" value="1"/>
</dbReference>
<dbReference type="Proteomes" id="UP000606974">
    <property type="component" value="Unassembled WGS sequence"/>
</dbReference>
<protein>
    <recommendedName>
        <fullName evidence="4 14">Dol-P-Man:Man(5)GlcNAc(2)-PP-Dol alpha-1,3-mannosyltransferase</fullName>
        <ecNumber evidence="3 14">2.4.1.258</ecNumber>
    </recommendedName>
    <alternativeName>
        <fullName evidence="14">Dol-P-Man-dependent alpha(1-3)-mannosyltransferase</fullName>
    </alternativeName>
</protein>
<comment type="function">
    <text evidence="11 14">Dol-P-Man:Man(5)GlcNAc(2)-PP-Dol alpha-1,3-mannosyltransferase that operates in the biosynthetic pathway of dolichol-linked oligosaccharides, the glycan precursors employed in protein asparagine (N)-glycosylation. The assembly of dolichol-linked oligosaccharides begins on the cytosolic side of the endoplasmic reticulum membrane and finishes in its lumen. The sequential addition of sugars to dolichol pyrophosphate produces dolichol-linked oligosaccharides containing fourteen sugars, including two GlcNAcs, nine mannoses and three glucoses. Once assembled, the oligosaccharide is transferred from the lipid to nascent proteins by oligosaccharyltransferases. In the lumen of the endoplasmic reticulum, adds the first dolichyl beta-D-mannosyl phosphate derived mannose in an alpha-1,3 linkage to Man(5)GlcNAc(2)-PP-dolichol to produce Man(6)GlcNAc(2)-PP-dolichol.</text>
</comment>
<feature type="transmembrane region" description="Helical" evidence="14">
    <location>
        <begin position="385"/>
        <end position="409"/>
    </location>
</feature>
<comment type="subcellular location">
    <subcellularLocation>
        <location evidence="1 14">Endoplasmic reticulum membrane</location>
        <topology evidence="1 14">Multi-pass membrane protein</topology>
    </subcellularLocation>
</comment>
<gene>
    <name evidence="15" type="ORF">GJ744_006814</name>
</gene>
<feature type="transmembrane region" description="Helical" evidence="14">
    <location>
        <begin position="457"/>
        <end position="476"/>
    </location>
</feature>
<keyword evidence="7 14" id="KW-0812">Transmembrane</keyword>
<keyword evidence="9 14" id="KW-1133">Transmembrane helix</keyword>
<evidence type="ECO:0000256" key="7">
    <source>
        <dbReference type="ARBA" id="ARBA00022692"/>
    </source>
</evidence>
<evidence type="ECO:0000256" key="13">
    <source>
        <dbReference type="ARBA" id="ARBA00093457"/>
    </source>
</evidence>
<name>A0A8H7AJL8_9EURO</name>
<evidence type="ECO:0000256" key="12">
    <source>
        <dbReference type="ARBA" id="ARBA00049506"/>
    </source>
</evidence>
<reference evidence="15" key="1">
    <citation type="submission" date="2020-02" db="EMBL/GenBank/DDBJ databases">
        <authorList>
            <person name="Palmer J.M."/>
        </authorList>
    </citation>
    <scope>NUCLEOTIDE SEQUENCE</scope>
    <source>
        <strain evidence="15">EPUS1.4</strain>
        <tissue evidence="15">Thallus</tissue>
    </source>
</reference>
<keyword evidence="16" id="KW-1185">Reference proteome</keyword>
<dbReference type="GO" id="GO:0052925">
    <property type="term" value="F:dol-P-Man:Man(5)GlcNAc(2)-PP-Dol alpha-1,3-mannosyltransferase activity"/>
    <property type="evidence" value="ECO:0007669"/>
    <property type="project" value="UniProtKB-EC"/>
</dbReference>
<comment type="catalytic activity">
    <reaction evidence="12 14">
        <text>an alpha-D-Man-(1-&gt;2)-alpha-D-Man-(1-&gt;2)-alpha-D-Man-(1-&gt;3)-[alpha-D-Man-(1-&gt;6)]-beta-D-Man-(1-&gt;4)-beta-D-GlcNAc-(1-&gt;4)-alpha-D-GlcNAc-diphospho-di-trans,poly-cis-dolichol + a di-trans,poly-cis-dolichyl beta-D-mannosyl phosphate = an alpha-D-Man-(1-&gt;2)-alpha-D-Man-(1-&gt;2)-alpha-D-Man-(1-&gt;3)-[alpha-D-Man-(1-&gt;3)-alpha-D-Man-(1-&gt;6)]-beta-D-Man-(1-&gt;4)-beta-D-GlcNAc-(1-&gt;4)-alpha-D-GlcNAc-diphospho-di-trans,poly-cis-dolichol + a di-trans,poly-cis-dolichyl phosphate + H(+)</text>
        <dbReference type="Rhea" id="RHEA:29527"/>
        <dbReference type="Rhea" id="RHEA-COMP:19498"/>
        <dbReference type="Rhea" id="RHEA-COMP:19501"/>
        <dbReference type="Rhea" id="RHEA-COMP:19516"/>
        <dbReference type="Rhea" id="RHEA-COMP:19517"/>
        <dbReference type="ChEBI" id="CHEBI:15378"/>
        <dbReference type="ChEBI" id="CHEBI:57683"/>
        <dbReference type="ChEBI" id="CHEBI:58211"/>
        <dbReference type="ChEBI" id="CHEBI:132515"/>
        <dbReference type="ChEBI" id="CHEBI:132516"/>
        <dbReference type="EC" id="2.4.1.258"/>
    </reaction>
    <physiologicalReaction direction="left-to-right" evidence="12 14">
        <dbReference type="Rhea" id="RHEA:29528"/>
    </physiologicalReaction>
</comment>
<dbReference type="AlphaFoldDB" id="A0A8H7AJL8"/>
<organism evidence="15 16">
    <name type="scientific">Endocarpon pusillum</name>
    <dbReference type="NCBI Taxonomy" id="364733"/>
    <lineage>
        <taxon>Eukaryota</taxon>
        <taxon>Fungi</taxon>
        <taxon>Dikarya</taxon>
        <taxon>Ascomycota</taxon>
        <taxon>Pezizomycotina</taxon>
        <taxon>Eurotiomycetes</taxon>
        <taxon>Chaetothyriomycetidae</taxon>
        <taxon>Verrucariales</taxon>
        <taxon>Verrucariaceae</taxon>
        <taxon>Endocarpon</taxon>
    </lineage>
</organism>
<accession>A0A8H7AJL8</accession>
<evidence type="ECO:0000256" key="3">
    <source>
        <dbReference type="ARBA" id="ARBA00011964"/>
    </source>
</evidence>
<evidence type="ECO:0000256" key="2">
    <source>
        <dbReference type="ARBA" id="ARBA00004922"/>
    </source>
</evidence>
<feature type="transmembrane region" description="Helical" evidence="14">
    <location>
        <begin position="216"/>
        <end position="234"/>
    </location>
</feature>
<dbReference type="EC" id="2.4.1.258" evidence="3 14"/>
<keyword evidence="5 14" id="KW-0328">Glycosyltransferase</keyword>
<feature type="transmembrane region" description="Helical" evidence="14">
    <location>
        <begin position="148"/>
        <end position="165"/>
    </location>
</feature>
<dbReference type="Pfam" id="PF05208">
    <property type="entry name" value="ALG3"/>
    <property type="match status" value="1"/>
</dbReference>
<evidence type="ECO:0000256" key="6">
    <source>
        <dbReference type="ARBA" id="ARBA00022679"/>
    </source>
</evidence>
<feature type="transmembrane region" description="Helical" evidence="14">
    <location>
        <begin position="246"/>
        <end position="274"/>
    </location>
</feature>
<evidence type="ECO:0000256" key="11">
    <source>
        <dbReference type="ARBA" id="ARBA00044743"/>
    </source>
</evidence>
<evidence type="ECO:0000256" key="10">
    <source>
        <dbReference type="ARBA" id="ARBA00023136"/>
    </source>
</evidence>
<proteinExistence type="inferred from homology"/>
<evidence type="ECO:0000256" key="5">
    <source>
        <dbReference type="ARBA" id="ARBA00022676"/>
    </source>
</evidence>
<dbReference type="InterPro" id="IPR007873">
    <property type="entry name" value="Glycosyltransferase_ALG3"/>
</dbReference>
<evidence type="ECO:0000256" key="9">
    <source>
        <dbReference type="ARBA" id="ARBA00022989"/>
    </source>
</evidence>
<comment type="caution">
    <text evidence="15">The sequence shown here is derived from an EMBL/GenBank/DDBJ whole genome shotgun (WGS) entry which is preliminary data.</text>
</comment>
<comment type="similarity">
    <text evidence="13">Belongs to the glycosyltransferase ALG3 family.</text>
</comment>
<comment type="pathway">
    <text evidence="2 14">Protein modification; protein glycosylation.</text>
</comment>
<evidence type="ECO:0000256" key="4">
    <source>
        <dbReference type="ARBA" id="ARBA00015561"/>
    </source>
</evidence>
<evidence type="ECO:0000256" key="14">
    <source>
        <dbReference type="RuleBase" id="RU364047"/>
    </source>
</evidence>
<evidence type="ECO:0000256" key="1">
    <source>
        <dbReference type="ARBA" id="ARBA00004477"/>
    </source>
</evidence>
<feature type="transmembrane region" description="Helical" evidence="14">
    <location>
        <begin position="416"/>
        <end position="437"/>
    </location>
</feature>
<dbReference type="GO" id="GO:0005789">
    <property type="term" value="C:endoplasmic reticulum membrane"/>
    <property type="evidence" value="ECO:0007669"/>
    <property type="project" value="UniProtKB-SubCell"/>
</dbReference>
<keyword evidence="8 14" id="KW-0256">Endoplasmic reticulum</keyword>
<evidence type="ECO:0000313" key="15">
    <source>
        <dbReference type="EMBL" id="KAF7510318.1"/>
    </source>
</evidence>
<evidence type="ECO:0000313" key="16">
    <source>
        <dbReference type="Proteomes" id="UP000606974"/>
    </source>
</evidence>
<feature type="transmembrane region" description="Helical" evidence="14">
    <location>
        <begin position="177"/>
        <end position="196"/>
    </location>
</feature>
<evidence type="ECO:0000256" key="8">
    <source>
        <dbReference type="ARBA" id="ARBA00022824"/>
    </source>
</evidence>
<dbReference type="OrthoDB" id="20028at2759"/>